<dbReference type="Pfam" id="PF12895">
    <property type="entry name" value="ANAPC3"/>
    <property type="match status" value="1"/>
</dbReference>
<accession>A0A8S1WN56</accession>
<dbReference type="InterPro" id="IPR019734">
    <property type="entry name" value="TPR_rpt"/>
</dbReference>
<evidence type="ECO:0000313" key="4">
    <source>
        <dbReference type="Proteomes" id="UP000689195"/>
    </source>
</evidence>
<dbReference type="PANTHER" id="PTHR12558">
    <property type="entry name" value="CELL DIVISION CYCLE 16,23,27"/>
    <property type="match status" value="1"/>
</dbReference>
<reference evidence="3" key="1">
    <citation type="submission" date="2021-01" db="EMBL/GenBank/DDBJ databases">
        <authorList>
            <consortium name="Genoscope - CEA"/>
            <person name="William W."/>
        </authorList>
    </citation>
    <scope>NUCLEOTIDE SEQUENCE</scope>
</reference>
<sequence length="327" mass="38684">MEQLADQLINQNQYEEAFNFYQQCEQTSSILIKQAQLANKIGLFKQAINFYKLAYEIGEKKNELLIKIGKLQTQIGNYTQAIQIYNLILSIDENNPIAMGELGYTLYCMEDHMQALTQFTKCSQFISIIPKFLNKLGEELYNEYKYNTAKLYYLTAYQIDKGFKNSIFGLIDTCLKLEEYDQSLQYCQILLEMDPNCIEANLRKMKVKILTNKIGEAEEIAKQLDEIQLNYQAQYQLIDLKGLILLKKQQYLDCINYLKDFIDENKYMIKLIFTTAKCYYKLKRFEEALNHLEMVFDVYQNYYPALQLQNIDQYQQIKGCRINKIKY</sequence>
<dbReference type="GO" id="GO:0051301">
    <property type="term" value="P:cell division"/>
    <property type="evidence" value="ECO:0007669"/>
    <property type="project" value="TreeGrafter"/>
</dbReference>
<evidence type="ECO:0000256" key="1">
    <source>
        <dbReference type="ARBA" id="ARBA00022803"/>
    </source>
</evidence>
<dbReference type="PROSITE" id="PS50005">
    <property type="entry name" value="TPR"/>
    <property type="match status" value="1"/>
</dbReference>
<name>A0A8S1WN56_9CILI</name>
<evidence type="ECO:0000256" key="2">
    <source>
        <dbReference type="PROSITE-ProRule" id="PRU00339"/>
    </source>
</evidence>
<evidence type="ECO:0000313" key="3">
    <source>
        <dbReference type="EMBL" id="CAD8190061.1"/>
    </source>
</evidence>
<keyword evidence="4" id="KW-1185">Reference proteome</keyword>
<dbReference type="EMBL" id="CAJJDO010000095">
    <property type="protein sequence ID" value="CAD8190061.1"/>
    <property type="molecule type" value="Genomic_DNA"/>
</dbReference>
<dbReference type="Proteomes" id="UP000689195">
    <property type="component" value="Unassembled WGS sequence"/>
</dbReference>
<dbReference type="AlphaFoldDB" id="A0A8S1WN56"/>
<evidence type="ECO:0008006" key="5">
    <source>
        <dbReference type="Google" id="ProtNLM"/>
    </source>
</evidence>
<organism evidence="3 4">
    <name type="scientific">Paramecium pentaurelia</name>
    <dbReference type="NCBI Taxonomy" id="43138"/>
    <lineage>
        <taxon>Eukaryota</taxon>
        <taxon>Sar</taxon>
        <taxon>Alveolata</taxon>
        <taxon>Ciliophora</taxon>
        <taxon>Intramacronucleata</taxon>
        <taxon>Oligohymenophorea</taxon>
        <taxon>Peniculida</taxon>
        <taxon>Parameciidae</taxon>
        <taxon>Paramecium</taxon>
    </lineage>
</organism>
<dbReference type="Pfam" id="PF13181">
    <property type="entry name" value="TPR_8"/>
    <property type="match status" value="1"/>
</dbReference>
<gene>
    <name evidence="3" type="ORF">PPENT_87.1.T0950112</name>
</gene>
<comment type="caution">
    <text evidence="3">The sequence shown here is derived from an EMBL/GenBank/DDBJ whole genome shotgun (WGS) entry which is preliminary data.</text>
</comment>
<dbReference type="SMART" id="SM00028">
    <property type="entry name" value="TPR"/>
    <property type="match status" value="6"/>
</dbReference>
<feature type="repeat" description="TPR" evidence="2">
    <location>
        <begin position="62"/>
        <end position="95"/>
    </location>
</feature>
<proteinExistence type="predicted"/>
<protein>
    <recommendedName>
        <fullName evidence="5">Tetratricopeptide repeat protein</fullName>
    </recommendedName>
</protein>
<keyword evidence="1 2" id="KW-0802">TPR repeat</keyword>
<dbReference type="OrthoDB" id="421075at2759"/>
<dbReference type="PANTHER" id="PTHR12558:SF44">
    <property type="entry name" value="TETRATRICOPEPTIDE REPEAT-CONTAINING PROTEIN"/>
    <property type="match status" value="1"/>
</dbReference>